<feature type="transmembrane region" description="Helical" evidence="11">
    <location>
        <begin position="239"/>
        <end position="260"/>
    </location>
</feature>
<evidence type="ECO:0000313" key="15">
    <source>
        <dbReference type="Proteomes" id="UP001314229"/>
    </source>
</evidence>
<dbReference type="GO" id="GO:0016887">
    <property type="term" value="F:ATP hydrolysis activity"/>
    <property type="evidence" value="ECO:0007669"/>
    <property type="project" value="InterPro"/>
</dbReference>
<dbReference type="PRINTS" id="PR01896">
    <property type="entry name" value="TAP1PROTEIN"/>
</dbReference>
<feature type="transmembrane region" description="Helical" evidence="11">
    <location>
        <begin position="318"/>
        <end position="336"/>
    </location>
</feature>
<dbReference type="InterPro" id="IPR011527">
    <property type="entry name" value="ABC1_TM_dom"/>
</dbReference>
<name>A0AAV1NHL2_SCOSC</name>
<dbReference type="GO" id="GO:0015421">
    <property type="term" value="F:ABC-type oligopeptide transporter activity"/>
    <property type="evidence" value="ECO:0007669"/>
    <property type="project" value="TreeGrafter"/>
</dbReference>
<evidence type="ECO:0000313" key="14">
    <source>
        <dbReference type="EMBL" id="CAK6958965.1"/>
    </source>
</evidence>
<dbReference type="PROSITE" id="PS50929">
    <property type="entry name" value="ABC_TM1F"/>
    <property type="match status" value="1"/>
</dbReference>
<feature type="transmembrane region" description="Helical" evidence="11">
    <location>
        <begin position="101"/>
        <end position="123"/>
    </location>
</feature>
<evidence type="ECO:0000256" key="4">
    <source>
        <dbReference type="ARBA" id="ARBA00022692"/>
    </source>
</evidence>
<evidence type="ECO:0000256" key="11">
    <source>
        <dbReference type="SAM" id="Phobius"/>
    </source>
</evidence>
<sequence>MFRALRRSRRFRPVWHRKVNLASSKGNNLCDMQKMSYFSPLLFVCLDVCVVQAFRLAQLSPLLLGHPFITLWAGGITRATFLLLLILTFPGNLPWMSSFEGLQSLGVLCFLFPAYTSLLWVLGQPTMEELWGWHSWERVLHSYIVTVVAWLYWSRYVSSLLLSWGQYISSLLTRKPAEKPKEDTGASLKKLMGYMMPYFWRFVAVLILVFLSSYGEMAIPQYTGRVADWIINEEAPDAFTEAITVMTLMTIASAVLEFVCDLTYNITMSRIHTSVQGVVFQAVLKQEIGFFESTSTGELVSRITTDTNDMSEALSEKLSLVMWYTARFGFLLYFMVSQSWKMSLLTCMGLPIIWVIPELTGHFHQTIAVKVQESLAKANQVATETFFNMTTVRSFANEDGETERYRQRLEDTYALNKKEAAAYAASTWASSMTTLALKVFILYYGGTLVTRGAVSSGDLVSFVLYELQFASAVEAVMRYYPEVKKAIGASEKIFEYLDRKPQVPPDGTLAPKSLRGHIQFKNVKFSYSSGTENNTPLLKDLSMEMKAGQITALVGLNRSGKSTCVKLLERFYQPQGGEILLDGKPLQSYKDQYLHDKIAVVNQDCTLFARSVRENIKYGYEDASDEEMYRAAKLASAHEFIMELSKGYDTDAGEKGGQVSGGQKQRIAIARALIRRPKILILDNATSDLDSENEYQVHQALLRQTNDCTVLLISNKMSVVEKADHIIVLNEGVVQEEGTHEDLIGKSGLYAELVKKQNEGFCRKEEGNNED</sequence>
<gene>
    <name evidence="14" type="ORF">FSCOSCO3_A027336</name>
</gene>
<feature type="transmembrane region" description="Helical" evidence="11">
    <location>
        <begin position="69"/>
        <end position="89"/>
    </location>
</feature>
<feature type="transmembrane region" description="Helical" evidence="11">
    <location>
        <begin position="198"/>
        <end position="219"/>
    </location>
</feature>
<dbReference type="GO" id="GO:0005524">
    <property type="term" value="F:ATP binding"/>
    <property type="evidence" value="ECO:0007669"/>
    <property type="project" value="UniProtKB-KW"/>
</dbReference>
<evidence type="ECO:0000259" key="13">
    <source>
        <dbReference type="PROSITE" id="PS50929"/>
    </source>
</evidence>
<accession>A0AAV1NHL2</accession>
<evidence type="ECO:0000256" key="3">
    <source>
        <dbReference type="ARBA" id="ARBA00022448"/>
    </source>
</evidence>
<dbReference type="InterPro" id="IPR003593">
    <property type="entry name" value="AAA+_ATPase"/>
</dbReference>
<dbReference type="PROSITE" id="PS00211">
    <property type="entry name" value="ABC_TRANSPORTER_1"/>
    <property type="match status" value="1"/>
</dbReference>
<keyword evidence="9 11" id="KW-1133">Transmembrane helix</keyword>
<evidence type="ECO:0000256" key="8">
    <source>
        <dbReference type="ARBA" id="ARBA00022967"/>
    </source>
</evidence>
<dbReference type="SMART" id="SM00382">
    <property type="entry name" value="AAA"/>
    <property type="match status" value="1"/>
</dbReference>
<organism evidence="14 15">
    <name type="scientific">Scomber scombrus</name>
    <name type="common">Atlantic mackerel</name>
    <name type="synonym">Scomber vernalis</name>
    <dbReference type="NCBI Taxonomy" id="13677"/>
    <lineage>
        <taxon>Eukaryota</taxon>
        <taxon>Metazoa</taxon>
        <taxon>Chordata</taxon>
        <taxon>Craniata</taxon>
        <taxon>Vertebrata</taxon>
        <taxon>Euteleostomi</taxon>
        <taxon>Actinopterygii</taxon>
        <taxon>Neopterygii</taxon>
        <taxon>Teleostei</taxon>
        <taxon>Neoteleostei</taxon>
        <taxon>Acanthomorphata</taxon>
        <taxon>Pelagiaria</taxon>
        <taxon>Scombriformes</taxon>
        <taxon>Scombridae</taxon>
        <taxon>Scomber</taxon>
    </lineage>
</organism>
<dbReference type="Proteomes" id="UP001314229">
    <property type="component" value="Unassembled WGS sequence"/>
</dbReference>
<proteinExistence type="inferred from homology"/>
<evidence type="ECO:0000259" key="12">
    <source>
        <dbReference type="PROSITE" id="PS50893"/>
    </source>
</evidence>
<keyword evidence="8" id="KW-1278">Translocase</keyword>
<evidence type="ECO:0000256" key="6">
    <source>
        <dbReference type="ARBA" id="ARBA00022840"/>
    </source>
</evidence>
<dbReference type="Pfam" id="PF00664">
    <property type="entry name" value="ABC_membrane"/>
    <property type="match status" value="1"/>
</dbReference>
<dbReference type="Gene3D" id="3.40.50.300">
    <property type="entry name" value="P-loop containing nucleotide triphosphate hydrolases"/>
    <property type="match status" value="1"/>
</dbReference>
<dbReference type="Pfam" id="PF00005">
    <property type="entry name" value="ABC_tran"/>
    <property type="match status" value="1"/>
</dbReference>
<feature type="domain" description="ABC transporter" evidence="12">
    <location>
        <begin position="518"/>
        <end position="756"/>
    </location>
</feature>
<keyword evidence="4 11" id="KW-0812">Transmembrane</keyword>
<dbReference type="GO" id="GO:0012505">
    <property type="term" value="C:endomembrane system"/>
    <property type="evidence" value="ECO:0007669"/>
    <property type="project" value="UniProtKB-SubCell"/>
</dbReference>
<keyword evidence="7" id="KW-0653">Protein transport</keyword>
<dbReference type="GO" id="GO:0016020">
    <property type="term" value="C:membrane"/>
    <property type="evidence" value="ECO:0007669"/>
    <property type="project" value="InterPro"/>
</dbReference>
<evidence type="ECO:0000256" key="2">
    <source>
        <dbReference type="ARBA" id="ARBA00006493"/>
    </source>
</evidence>
<dbReference type="InterPro" id="IPR039421">
    <property type="entry name" value="Type_1_exporter"/>
</dbReference>
<keyword evidence="3" id="KW-0813">Transport</keyword>
<evidence type="ECO:0000256" key="7">
    <source>
        <dbReference type="ARBA" id="ARBA00022856"/>
    </source>
</evidence>
<dbReference type="InterPro" id="IPR036640">
    <property type="entry name" value="ABC1_TM_sf"/>
</dbReference>
<dbReference type="AlphaFoldDB" id="A0AAV1NHL2"/>
<comment type="subcellular location">
    <subcellularLocation>
        <location evidence="1">Endomembrane system</location>
        <topology evidence="1">Multi-pass membrane protein</topology>
    </subcellularLocation>
</comment>
<evidence type="ECO:0000256" key="9">
    <source>
        <dbReference type="ARBA" id="ARBA00022989"/>
    </source>
</evidence>
<dbReference type="InterPro" id="IPR003439">
    <property type="entry name" value="ABC_transporter-like_ATP-bd"/>
</dbReference>
<evidence type="ECO:0000256" key="1">
    <source>
        <dbReference type="ARBA" id="ARBA00004127"/>
    </source>
</evidence>
<evidence type="ECO:0000256" key="5">
    <source>
        <dbReference type="ARBA" id="ARBA00022741"/>
    </source>
</evidence>
<dbReference type="FunFam" id="1.20.1560.10:FF:000215">
    <property type="entry name" value="ABC transporter B family member 4"/>
    <property type="match status" value="1"/>
</dbReference>
<keyword evidence="5" id="KW-0547">Nucleotide-binding</keyword>
<dbReference type="SUPFAM" id="SSF52540">
    <property type="entry name" value="P-loop containing nucleoside triphosphate hydrolases"/>
    <property type="match status" value="1"/>
</dbReference>
<dbReference type="PROSITE" id="PS50893">
    <property type="entry name" value="ABC_TRANSPORTER_2"/>
    <property type="match status" value="1"/>
</dbReference>
<feature type="domain" description="ABC transmembrane type-1" evidence="13">
    <location>
        <begin position="203"/>
        <end position="485"/>
    </location>
</feature>
<dbReference type="Gene3D" id="1.20.1560.10">
    <property type="entry name" value="ABC transporter type 1, transmembrane domain"/>
    <property type="match status" value="1"/>
</dbReference>
<dbReference type="FunFam" id="3.40.50.300:FF:000140">
    <property type="entry name" value="Lipid A export ATP-binding/permease protein MsbA"/>
    <property type="match status" value="1"/>
</dbReference>
<comment type="similarity">
    <text evidence="2">Belongs to the ABC transporter superfamily. ABCB family. MHC peptide exporter (TC 3.A.1.209) subfamily.</text>
</comment>
<dbReference type="SUPFAM" id="SSF90123">
    <property type="entry name" value="ABC transporter transmembrane region"/>
    <property type="match status" value="1"/>
</dbReference>
<reference evidence="14 15" key="1">
    <citation type="submission" date="2024-01" db="EMBL/GenBank/DDBJ databases">
        <authorList>
            <person name="Alioto T."/>
            <person name="Alioto T."/>
            <person name="Gomez Garrido J."/>
        </authorList>
    </citation>
    <scope>NUCLEOTIDE SEQUENCE [LARGE SCALE GENOMIC DNA]</scope>
</reference>
<dbReference type="InterPro" id="IPR017871">
    <property type="entry name" value="ABC_transporter-like_CS"/>
</dbReference>
<keyword evidence="6" id="KW-0067">ATP-binding</keyword>
<dbReference type="PANTHER" id="PTHR43394:SF13">
    <property type="entry name" value="ANTIGEN PEPTIDE TRANSPORTER 1"/>
    <property type="match status" value="1"/>
</dbReference>
<dbReference type="CDD" id="cd18589">
    <property type="entry name" value="ABC_6TM_TAP1"/>
    <property type="match status" value="1"/>
</dbReference>
<keyword evidence="7" id="KW-0571">Peptide transport</keyword>
<dbReference type="PANTHER" id="PTHR43394">
    <property type="entry name" value="ATP-DEPENDENT PERMEASE MDL1, MITOCHONDRIAL"/>
    <property type="match status" value="1"/>
</dbReference>
<dbReference type="EMBL" id="CAWUFR010000037">
    <property type="protein sequence ID" value="CAK6958965.1"/>
    <property type="molecule type" value="Genomic_DNA"/>
</dbReference>
<keyword evidence="10 11" id="KW-0472">Membrane</keyword>
<keyword evidence="15" id="KW-1185">Reference proteome</keyword>
<evidence type="ECO:0000256" key="10">
    <source>
        <dbReference type="ARBA" id="ARBA00023136"/>
    </source>
</evidence>
<dbReference type="InterPro" id="IPR027417">
    <property type="entry name" value="P-loop_NTPase"/>
</dbReference>
<protein>
    <submittedName>
        <fullName evidence="14">Antigen peptide transporter 1</fullName>
    </submittedName>
</protein>
<feature type="transmembrane region" description="Helical" evidence="11">
    <location>
        <begin position="143"/>
        <end position="165"/>
    </location>
</feature>
<comment type="caution">
    <text evidence="14">The sequence shown here is derived from an EMBL/GenBank/DDBJ whole genome shotgun (WGS) entry which is preliminary data.</text>
</comment>